<dbReference type="NCBIfam" id="NF033788">
    <property type="entry name" value="HTH_metalloreg"/>
    <property type="match status" value="1"/>
</dbReference>
<dbReference type="AlphaFoldDB" id="A0A8I1MVK9"/>
<dbReference type="InterPro" id="IPR011991">
    <property type="entry name" value="ArsR-like_HTH"/>
</dbReference>
<keyword evidence="3" id="KW-0804">Transcription</keyword>
<keyword evidence="2" id="KW-0238">DNA-binding</keyword>
<dbReference type="GO" id="GO:0003677">
    <property type="term" value="F:DNA binding"/>
    <property type="evidence" value="ECO:0007669"/>
    <property type="project" value="UniProtKB-KW"/>
</dbReference>
<dbReference type="PROSITE" id="PS50987">
    <property type="entry name" value="HTH_ARSR_2"/>
    <property type="match status" value="1"/>
</dbReference>
<reference evidence="6" key="1">
    <citation type="submission" date="2021-02" db="EMBL/GenBank/DDBJ databases">
        <title>Thiocyanate and organic carbon inputs drive convergent selection for specific autotrophic Afipia and Thiobacillus strains within complex microbiomes.</title>
        <authorList>
            <person name="Huddy R.J."/>
            <person name="Sachdeva R."/>
            <person name="Kadzinga F."/>
            <person name="Kantor R.S."/>
            <person name="Harrison S.T.L."/>
            <person name="Banfield J.F."/>
        </authorList>
    </citation>
    <scope>NUCLEOTIDE SEQUENCE</scope>
    <source>
        <strain evidence="6">SCN18_13_7_16_R3_B_64_19</strain>
    </source>
</reference>
<evidence type="ECO:0000313" key="7">
    <source>
        <dbReference type="Proteomes" id="UP000664800"/>
    </source>
</evidence>
<dbReference type="EMBL" id="JAFKMR010000017">
    <property type="protein sequence ID" value="MBN8744318.1"/>
    <property type="molecule type" value="Genomic_DNA"/>
</dbReference>
<evidence type="ECO:0000256" key="1">
    <source>
        <dbReference type="ARBA" id="ARBA00023015"/>
    </source>
</evidence>
<evidence type="ECO:0000313" key="6">
    <source>
        <dbReference type="EMBL" id="MBN8744318.1"/>
    </source>
</evidence>
<comment type="caution">
    <text evidence="6">The sequence shown here is derived from an EMBL/GenBank/DDBJ whole genome shotgun (WGS) entry which is preliminary data.</text>
</comment>
<protein>
    <submittedName>
        <fullName evidence="6">Winged helix-turn-helix transcriptional regulator</fullName>
    </submittedName>
</protein>
<organism evidence="6 7">
    <name type="scientific">Thiomonas arsenitoxydans (strain DSM 22701 / CIP 110005 / 3As)</name>
    <dbReference type="NCBI Taxonomy" id="426114"/>
    <lineage>
        <taxon>Bacteria</taxon>
        <taxon>Pseudomonadati</taxon>
        <taxon>Pseudomonadota</taxon>
        <taxon>Betaproteobacteria</taxon>
        <taxon>Burkholderiales</taxon>
        <taxon>Thiomonas</taxon>
    </lineage>
</organism>
<dbReference type="PANTHER" id="PTHR33154:SF33">
    <property type="entry name" value="TRANSCRIPTIONAL REPRESSOR SDPR"/>
    <property type="match status" value="1"/>
</dbReference>
<evidence type="ECO:0000259" key="5">
    <source>
        <dbReference type="PROSITE" id="PS50987"/>
    </source>
</evidence>
<feature type="region of interest" description="Disordered" evidence="4">
    <location>
        <begin position="100"/>
        <end position="123"/>
    </location>
</feature>
<dbReference type="Gene3D" id="1.10.10.10">
    <property type="entry name" value="Winged helix-like DNA-binding domain superfamily/Winged helix DNA-binding domain"/>
    <property type="match status" value="1"/>
</dbReference>
<evidence type="ECO:0000256" key="3">
    <source>
        <dbReference type="ARBA" id="ARBA00023163"/>
    </source>
</evidence>
<proteinExistence type="predicted"/>
<dbReference type="Proteomes" id="UP000664800">
    <property type="component" value="Unassembled WGS sequence"/>
</dbReference>
<dbReference type="PANTHER" id="PTHR33154">
    <property type="entry name" value="TRANSCRIPTIONAL REGULATOR, ARSR FAMILY"/>
    <property type="match status" value="1"/>
</dbReference>
<dbReference type="InterPro" id="IPR036388">
    <property type="entry name" value="WH-like_DNA-bd_sf"/>
</dbReference>
<gene>
    <name evidence="6" type="ORF">J0I24_08395</name>
</gene>
<dbReference type="RefSeq" id="WP_276729949.1">
    <property type="nucleotide sequence ID" value="NZ_JAFKMR010000017.1"/>
</dbReference>
<evidence type="ECO:0000256" key="2">
    <source>
        <dbReference type="ARBA" id="ARBA00023125"/>
    </source>
</evidence>
<evidence type="ECO:0000256" key="4">
    <source>
        <dbReference type="SAM" id="MobiDB-lite"/>
    </source>
</evidence>
<dbReference type="GO" id="GO:0003700">
    <property type="term" value="F:DNA-binding transcription factor activity"/>
    <property type="evidence" value="ECO:0007669"/>
    <property type="project" value="InterPro"/>
</dbReference>
<dbReference type="SUPFAM" id="SSF46785">
    <property type="entry name" value="Winged helix' DNA-binding domain"/>
    <property type="match status" value="1"/>
</dbReference>
<dbReference type="InterPro" id="IPR051081">
    <property type="entry name" value="HTH_MetalResp_TranReg"/>
</dbReference>
<sequence>MALSTSEQTRLVAAFKVLGEPTRLRILCGLGLECRPVTDIIQATGMGQTHVSFHLRMLREAGLVRAERRGPFIYYCLADPSLPGILRELANWLDARQIPPANGASRRGRPGAATATTTLEVRS</sequence>
<dbReference type="Pfam" id="PF01022">
    <property type="entry name" value="HTH_5"/>
    <property type="match status" value="1"/>
</dbReference>
<dbReference type="CDD" id="cd00090">
    <property type="entry name" value="HTH_ARSR"/>
    <property type="match status" value="1"/>
</dbReference>
<accession>A0A8I1MVK9</accession>
<dbReference type="InterPro" id="IPR001845">
    <property type="entry name" value="HTH_ArsR_DNA-bd_dom"/>
</dbReference>
<dbReference type="SMART" id="SM00418">
    <property type="entry name" value="HTH_ARSR"/>
    <property type="match status" value="1"/>
</dbReference>
<dbReference type="InterPro" id="IPR036390">
    <property type="entry name" value="WH_DNA-bd_sf"/>
</dbReference>
<feature type="domain" description="HTH arsR-type" evidence="5">
    <location>
        <begin position="3"/>
        <end position="97"/>
    </location>
</feature>
<dbReference type="PRINTS" id="PR00778">
    <property type="entry name" value="HTHARSR"/>
</dbReference>
<name>A0A8I1MVK9_THIA3</name>
<keyword evidence="1" id="KW-0805">Transcription regulation</keyword>